<dbReference type="NCBIfam" id="TIGR02983">
    <property type="entry name" value="SigE-fam_strep"/>
    <property type="match status" value="1"/>
</dbReference>
<dbReference type="Proteomes" id="UP000239485">
    <property type="component" value="Unassembled WGS sequence"/>
</dbReference>
<dbReference type="GO" id="GO:0006352">
    <property type="term" value="P:DNA-templated transcription initiation"/>
    <property type="evidence" value="ECO:0007669"/>
    <property type="project" value="InterPro"/>
</dbReference>
<protein>
    <submittedName>
        <fullName evidence="9">RNA polymerase sigma-70 factor (Sigma-E family)</fullName>
    </submittedName>
</protein>
<evidence type="ECO:0000259" key="7">
    <source>
        <dbReference type="Pfam" id="PF04542"/>
    </source>
</evidence>
<evidence type="ECO:0000256" key="3">
    <source>
        <dbReference type="ARBA" id="ARBA00023082"/>
    </source>
</evidence>
<keyword evidence="4" id="KW-0238">DNA-binding</keyword>
<name>A0A2S6IHT7_9ACTN</name>
<proteinExistence type="inferred from homology"/>
<gene>
    <name evidence="9" type="ORF">CLV92_10959</name>
</gene>
<keyword evidence="10" id="KW-1185">Reference proteome</keyword>
<dbReference type="InterPro" id="IPR014284">
    <property type="entry name" value="RNA_pol_sigma-70_dom"/>
</dbReference>
<reference evidence="9 10" key="1">
    <citation type="submission" date="2018-02" db="EMBL/GenBank/DDBJ databases">
        <title>Genomic Encyclopedia of Archaeal and Bacterial Type Strains, Phase II (KMG-II): from individual species to whole genera.</title>
        <authorList>
            <person name="Goeker M."/>
        </authorList>
    </citation>
    <scope>NUCLEOTIDE SEQUENCE [LARGE SCALE GENOMIC DNA]</scope>
    <source>
        <strain evidence="9 10">DSM 22857</strain>
    </source>
</reference>
<keyword evidence="5" id="KW-0804">Transcription</keyword>
<evidence type="ECO:0000256" key="4">
    <source>
        <dbReference type="ARBA" id="ARBA00023125"/>
    </source>
</evidence>
<dbReference type="InterPro" id="IPR013324">
    <property type="entry name" value="RNA_pol_sigma_r3/r4-like"/>
</dbReference>
<feature type="region of interest" description="Disordered" evidence="6">
    <location>
        <begin position="1"/>
        <end position="27"/>
    </location>
</feature>
<dbReference type="Pfam" id="PF04542">
    <property type="entry name" value="Sigma70_r2"/>
    <property type="match status" value="1"/>
</dbReference>
<dbReference type="InterPro" id="IPR036388">
    <property type="entry name" value="WH-like_DNA-bd_sf"/>
</dbReference>
<dbReference type="Gene3D" id="1.10.10.10">
    <property type="entry name" value="Winged helix-like DNA-binding domain superfamily/Winged helix DNA-binding domain"/>
    <property type="match status" value="1"/>
</dbReference>
<dbReference type="SUPFAM" id="SSF88946">
    <property type="entry name" value="Sigma2 domain of RNA polymerase sigma factors"/>
    <property type="match status" value="1"/>
</dbReference>
<dbReference type="InterPro" id="IPR013325">
    <property type="entry name" value="RNA_pol_sigma_r2"/>
</dbReference>
<organism evidence="9 10">
    <name type="scientific">Kineococcus xinjiangensis</name>
    <dbReference type="NCBI Taxonomy" id="512762"/>
    <lineage>
        <taxon>Bacteria</taxon>
        <taxon>Bacillati</taxon>
        <taxon>Actinomycetota</taxon>
        <taxon>Actinomycetes</taxon>
        <taxon>Kineosporiales</taxon>
        <taxon>Kineosporiaceae</taxon>
        <taxon>Kineococcus</taxon>
    </lineage>
</organism>
<dbReference type="OrthoDB" id="9804285at2"/>
<dbReference type="NCBIfam" id="TIGR02937">
    <property type="entry name" value="sigma70-ECF"/>
    <property type="match status" value="1"/>
</dbReference>
<evidence type="ECO:0000256" key="2">
    <source>
        <dbReference type="ARBA" id="ARBA00023015"/>
    </source>
</evidence>
<evidence type="ECO:0000256" key="5">
    <source>
        <dbReference type="ARBA" id="ARBA00023163"/>
    </source>
</evidence>
<dbReference type="Pfam" id="PF08281">
    <property type="entry name" value="Sigma70_r4_2"/>
    <property type="match status" value="1"/>
</dbReference>
<sequence length="194" mass="21790">MRARDRLAATGADGGPDPAPRRPSGRTAVPGVWDLESLVAWKGPQLVRLARALLRDPHQAEDVVQDVLATCVRKWSRIQSVDDPSAYLNRMVVNAVTSLRRRAWRREWLSDPAELPEVHLDDSSSGHAERQRCLALLRRLPDRQRIALVLRLYEDMPDEEIADLLGCSTGTVRSNAHRGLATLRRLIAEEDPRA</sequence>
<keyword evidence="3" id="KW-0731">Sigma factor</keyword>
<dbReference type="AlphaFoldDB" id="A0A2S6IHT7"/>
<dbReference type="InterPro" id="IPR014325">
    <property type="entry name" value="RNA_pol_sigma-E_actinobac"/>
</dbReference>
<dbReference type="Gene3D" id="1.10.1740.10">
    <property type="match status" value="1"/>
</dbReference>
<dbReference type="InterPro" id="IPR039425">
    <property type="entry name" value="RNA_pol_sigma-70-like"/>
</dbReference>
<keyword evidence="2" id="KW-0805">Transcription regulation</keyword>
<evidence type="ECO:0000313" key="9">
    <source>
        <dbReference type="EMBL" id="PPK93783.1"/>
    </source>
</evidence>
<dbReference type="SUPFAM" id="SSF88659">
    <property type="entry name" value="Sigma3 and sigma4 domains of RNA polymerase sigma factors"/>
    <property type="match status" value="1"/>
</dbReference>
<evidence type="ECO:0000313" key="10">
    <source>
        <dbReference type="Proteomes" id="UP000239485"/>
    </source>
</evidence>
<comment type="similarity">
    <text evidence="1">Belongs to the sigma-70 factor family. ECF subfamily.</text>
</comment>
<evidence type="ECO:0000256" key="1">
    <source>
        <dbReference type="ARBA" id="ARBA00010641"/>
    </source>
</evidence>
<dbReference type="EMBL" id="PTJD01000009">
    <property type="protein sequence ID" value="PPK93783.1"/>
    <property type="molecule type" value="Genomic_DNA"/>
</dbReference>
<dbReference type="CDD" id="cd06171">
    <property type="entry name" value="Sigma70_r4"/>
    <property type="match status" value="1"/>
</dbReference>
<dbReference type="GO" id="GO:0003677">
    <property type="term" value="F:DNA binding"/>
    <property type="evidence" value="ECO:0007669"/>
    <property type="project" value="UniProtKB-KW"/>
</dbReference>
<dbReference type="PANTHER" id="PTHR43133:SF50">
    <property type="entry name" value="ECF RNA POLYMERASE SIGMA FACTOR SIGM"/>
    <property type="match status" value="1"/>
</dbReference>
<comment type="caution">
    <text evidence="9">The sequence shown here is derived from an EMBL/GenBank/DDBJ whole genome shotgun (WGS) entry which is preliminary data.</text>
</comment>
<feature type="domain" description="RNA polymerase sigma-70 region 2" evidence="7">
    <location>
        <begin position="43"/>
        <end position="106"/>
    </location>
</feature>
<dbReference type="GO" id="GO:0016987">
    <property type="term" value="F:sigma factor activity"/>
    <property type="evidence" value="ECO:0007669"/>
    <property type="project" value="UniProtKB-KW"/>
</dbReference>
<dbReference type="InterPro" id="IPR007627">
    <property type="entry name" value="RNA_pol_sigma70_r2"/>
</dbReference>
<evidence type="ECO:0000259" key="8">
    <source>
        <dbReference type="Pfam" id="PF08281"/>
    </source>
</evidence>
<feature type="domain" description="RNA polymerase sigma factor 70 region 4 type 2" evidence="8">
    <location>
        <begin position="134"/>
        <end position="183"/>
    </location>
</feature>
<accession>A0A2S6IHT7</accession>
<evidence type="ECO:0000256" key="6">
    <source>
        <dbReference type="SAM" id="MobiDB-lite"/>
    </source>
</evidence>
<dbReference type="PANTHER" id="PTHR43133">
    <property type="entry name" value="RNA POLYMERASE ECF-TYPE SIGMA FACTO"/>
    <property type="match status" value="1"/>
</dbReference>
<dbReference type="InterPro" id="IPR013249">
    <property type="entry name" value="RNA_pol_sigma70_r4_t2"/>
</dbReference>
<dbReference type="RefSeq" id="WP_104433317.1">
    <property type="nucleotide sequence ID" value="NZ_PTJD01000009.1"/>
</dbReference>